<dbReference type="OrthoDB" id="71867at2"/>
<feature type="DNA-binding region" description="H-T-H motif" evidence="4">
    <location>
        <begin position="29"/>
        <end position="48"/>
    </location>
</feature>
<keyword evidence="2 4" id="KW-0238">DNA-binding</keyword>
<dbReference type="Proteomes" id="UP000051955">
    <property type="component" value="Unassembled WGS sequence"/>
</dbReference>
<dbReference type="GO" id="GO:0003700">
    <property type="term" value="F:DNA-binding transcription factor activity"/>
    <property type="evidence" value="ECO:0007669"/>
    <property type="project" value="TreeGrafter"/>
</dbReference>
<keyword evidence="1" id="KW-0805">Transcription regulation</keyword>
<evidence type="ECO:0000256" key="4">
    <source>
        <dbReference type="PROSITE-ProRule" id="PRU00335"/>
    </source>
</evidence>
<dbReference type="PANTHER" id="PTHR30055">
    <property type="entry name" value="HTH-TYPE TRANSCRIPTIONAL REGULATOR RUTR"/>
    <property type="match status" value="1"/>
</dbReference>
<protein>
    <submittedName>
        <fullName evidence="6">Transcriptional regulator</fullName>
    </submittedName>
</protein>
<dbReference type="PROSITE" id="PS50977">
    <property type="entry name" value="HTH_TETR_2"/>
    <property type="match status" value="1"/>
</dbReference>
<dbReference type="InterPro" id="IPR009057">
    <property type="entry name" value="Homeodomain-like_sf"/>
</dbReference>
<dbReference type="Pfam" id="PF13305">
    <property type="entry name" value="TetR_C_33"/>
    <property type="match status" value="1"/>
</dbReference>
<evidence type="ECO:0000259" key="5">
    <source>
        <dbReference type="PROSITE" id="PS50977"/>
    </source>
</evidence>
<organism evidence="6 7">
    <name type="scientific">Levilactobacillus acidifarinae DSM 19394 = JCM 15949</name>
    <dbReference type="NCBI Taxonomy" id="1423715"/>
    <lineage>
        <taxon>Bacteria</taxon>
        <taxon>Bacillati</taxon>
        <taxon>Bacillota</taxon>
        <taxon>Bacilli</taxon>
        <taxon>Lactobacillales</taxon>
        <taxon>Lactobacillaceae</taxon>
        <taxon>Levilactobacillus</taxon>
    </lineage>
</organism>
<dbReference type="STRING" id="1423715.FD25_GL002244"/>
<evidence type="ECO:0000313" key="7">
    <source>
        <dbReference type="Proteomes" id="UP000051955"/>
    </source>
</evidence>
<comment type="caution">
    <text evidence="6">The sequence shown here is derived from an EMBL/GenBank/DDBJ whole genome shotgun (WGS) entry which is preliminary data.</text>
</comment>
<dbReference type="InterPro" id="IPR050109">
    <property type="entry name" value="HTH-type_TetR-like_transc_reg"/>
</dbReference>
<evidence type="ECO:0000256" key="3">
    <source>
        <dbReference type="ARBA" id="ARBA00023163"/>
    </source>
</evidence>
<dbReference type="PATRIC" id="fig|1423715.3.peg.2319"/>
<dbReference type="Gene3D" id="1.10.10.60">
    <property type="entry name" value="Homeodomain-like"/>
    <property type="match status" value="1"/>
</dbReference>
<dbReference type="PANTHER" id="PTHR30055:SF151">
    <property type="entry name" value="TRANSCRIPTIONAL REGULATORY PROTEIN"/>
    <property type="match status" value="1"/>
</dbReference>
<dbReference type="Gene3D" id="1.10.357.10">
    <property type="entry name" value="Tetracycline Repressor, domain 2"/>
    <property type="match status" value="1"/>
</dbReference>
<dbReference type="EMBL" id="AZDV01000023">
    <property type="protein sequence ID" value="KRK95057.1"/>
    <property type="molecule type" value="Genomic_DNA"/>
</dbReference>
<evidence type="ECO:0000313" key="6">
    <source>
        <dbReference type="EMBL" id="KRK95057.1"/>
    </source>
</evidence>
<keyword evidence="7" id="KW-1185">Reference proteome</keyword>
<proteinExistence type="predicted"/>
<accession>A0A0R1LQC9</accession>
<dbReference type="RefSeq" id="WP_057803027.1">
    <property type="nucleotide sequence ID" value="NZ_AZDV01000023.1"/>
</dbReference>
<dbReference type="InterPro" id="IPR001647">
    <property type="entry name" value="HTH_TetR"/>
</dbReference>
<dbReference type="GO" id="GO:0000976">
    <property type="term" value="F:transcription cis-regulatory region binding"/>
    <property type="evidence" value="ECO:0007669"/>
    <property type="project" value="TreeGrafter"/>
</dbReference>
<gene>
    <name evidence="6" type="ORF">FD25_GL002244</name>
</gene>
<dbReference type="SUPFAM" id="SSF46689">
    <property type="entry name" value="Homeodomain-like"/>
    <property type="match status" value="1"/>
</dbReference>
<evidence type="ECO:0000256" key="2">
    <source>
        <dbReference type="ARBA" id="ARBA00023125"/>
    </source>
</evidence>
<dbReference type="InterPro" id="IPR025996">
    <property type="entry name" value="MT1864/Rv1816-like_C"/>
</dbReference>
<name>A0A0R1LQC9_9LACO</name>
<reference evidence="6 7" key="1">
    <citation type="journal article" date="2015" name="Genome Announc.">
        <title>Expanding the biotechnology potential of lactobacilli through comparative genomics of 213 strains and associated genera.</title>
        <authorList>
            <person name="Sun Z."/>
            <person name="Harris H.M."/>
            <person name="McCann A."/>
            <person name="Guo C."/>
            <person name="Argimon S."/>
            <person name="Zhang W."/>
            <person name="Yang X."/>
            <person name="Jeffery I.B."/>
            <person name="Cooney J.C."/>
            <person name="Kagawa T.F."/>
            <person name="Liu W."/>
            <person name="Song Y."/>
            <person name="Salvetti E."/>
            <person name="Wrobel A."/>
            <person name="Rasinkangas P."/>
            <person name="Parkhill J."/>
            <person name="Rea M.C."/>
            <person name="O'Sullivan O."/>
            <person name="Ritari J."/>
            <person name="Douillard F.P."/>
            <person name="Paul Ross R."/>
            <person name="Yang R."/>
            <person name="Briner A.E."/>
            <person name="Felis G.E."/>
            <person name="de Vos W.M."/>
            <person name="Barrangou R."/>
            <person name="Klaenhammer T.R."/>
            <person name="Caufield P.W."/>
            <person name="Cui Y."/>
            <person name="Zhang H."/>
            <person name="O'Toole P.W."/>
        </authorList>
    </citation>
    <scope>NUCLEOTIDE SEQUENCE [LARGE SCALE GENOMIC DNA]</scope>
    <source>
        <strain evidence="6 7">DSM 19394</strain>
    </source>
</reference>
<evidence type="ECO:0000256" key="1">
    <source>
        <dbReference type="ARBA" id="ARBA00023015"/>
    </source>
</evidence>
<dbReference type="AlphaFoldDB" id="A0A0R1LQC9"/>
<feature type="domain" description="HTH tetR-type" evidence="5">
    <location>
        <begin position="6"/>
        <end position="66"/>
    </location>
</feature>
<sequence length="187" mass="21311">MVKRRTLTREKVLVQANQLITEHGIDHLTIRELATALDVRPQSIYNYVSSLNDLVDQVGLDFVQRLGERLLEQLVGLAGNQALMVFAREMRRTCQQQPQLAMRLLNPSELADLTRTHAALVTLYRRMFASLHLEDHGQTRLAEVTLYRSALFGFIVQELGGFLRGTPAQLDQRFDQTMQLAIDQLPV</sequence>
<keyword evidence="3" id="KW-0804">Transcription</keyword>
<dbReference type="Pfam" id="PF00440">
    <property type="entry name" value="TetR_N"/>
    <property type="match status" value="1"/>
</dbReference>